<evidence type="ECO:0000256" key="6">
    <source>
        <dbReference type="ARBA" id="ARBA00022691"/>
    </source>
</evidence>
<dbReference type="InterPro" id="IPR011814">
    <property type="entry name" value="BioC"/>
</dbReference>
<dbReference type="SUPFAM" id="SSF53335">
    <property type="entry name" value="S-adenosyl-L-methionine-dependent methyltransferases"/>
    <property type="match status" value="1"/>
</dbReference>
<dbReference type="InterPro" id="IPR013216">
    <property type="entry name" value="Methyltransf_11"/>
</dbReference>
<dbReference type="OrthoDB" id="9760689at2"/>
<evidence type="ECO:0000313" key="11">
    <source>
        <dbReference type="Proteomes" id="UP000295719"/>
    </source>
</evidence>
<sequence>MRAVTQHKRGIARSFDRAAAHYDSHAAFQRHCGERLMQLAGPQQNKTILDAGCGTGWFSRQWQQRGNRLIGLDLSADMLAVARRHGDSQMLYVNGDMEHLPLSSGSVDMVFSNLAVQWCDDLPAVLAEFFRVVRPGGLIALSTLSSGSLLELDLAWSRVDDAVHRNTFLSSACLADIFAAYRHQLHHQRQRLHYPCLRSLLMGLKGVGAGYLRAGRSAGLGGKAALTALEAAWPRDQQGLLLSYHLTYGIIYRD</sequence>
<dbReference type="GO" id="GO:0102130">
    <property type="term" value="F:malonyl-CoA methyltransferase activity"/>
    <property type="evidence" value="ECO:0007669"/>
    <property type="project" value="UniProtKB-EC"/>
</dbReference>
<dbReference type="AlphaFoldDB" id="A0A4V2W515"/>
<dbReference type="CDD" id="cd02440">
    <property type="entry name" value="AdoMet_MTases"/>
    <property type="match status" value="1"/>
</dbReference>
<comment type="pathway">
    <text evidence="2 8">Cofactor biosynthesis; biotin biosynthesis.</text>
</comment>
<comment type="catalytic activity">
    <reaction evidence="1 8">
        <text>malonyl-[ACP] + S-adenosyl-L-methionine = malonyl-[ACP] methyl ester + S-adenosyl-L-homocysteine</text>
        <dbReference type="Rhea" id="RHEA:17105"/>
        <dbReference type="Rhea" id="RHEA-COMP:9623"/>
        <dbReference type="Rhea" id="RHEA-COMP:9954"/>
        <dbReference type="ChEBI" id="CHEBI:57856"/>
        <dbReference type="ChEBI" id="CHEBI:59789"/>
        <dbReference type="ChEBI" id="CHEBI:78449"/>
        <dbReference type="ChEBI" id="CHEBI:78845"/>
        <dbReference type="EC" id="2.1.1.197"/>
    </reaction>
</comment>
<evidence type="ECO:0000256" key="5">
    <source>
        <dbReference type="ARBA" id="ARBA00022679"/>
    </source>
</evidence>
<evidence type="ECO:0000313" key="10">
    <source>
        <dbReference type="EMBL" id="TCV98049.1"/>
    </source>
</evidence>
<proteinExistence type="inferred from homology"/>
<dbReference type="Proteomes" id="UP000295719">
    <property type="component" value="Unassembled WGS sequence"/>
</dbReference>
<evidence type="ECO:0000256" key="4">
    <source>
        <dbReference type="ARBA" id="ARBA00022603"/>
    </source>
</evidence>
<evidence type="ECO:0000259" key="9">
    <source>
        <dbReference type="Pfam" id="PF08241"/>
    </source>
</evidence>
<protein>
    <recommendedName>
        <fullName evidence="3 8">Malonyl-[acyl-carrier protein] O-methyltransferase</fullName>
        <shortName evidence="8">Malonyl-ACP O-methyltransferase</shortName>
        <ecNumber evidence="3 8">2.1.1.197</ecNumber>
    </recommendedName>
    <alternativeName>
        <fullName evidence="8">Biotin synthesis protein BioC</fullName>
    </alternativeName>
</protein>
<dbReference type="InterPro" id="IPR029063">
    <property type="entry name" value="SAM-dependent_MTases_sf"/>
</dbReference>
<keyword evidence="6 8" id="KW-0949">S-adenosyl-L-methionine</keyword>
<dbReference type="EMBL" id="SMCR01000003">
    <property type="protein sequence ID" value="TCV98049.1"/>
    <property type="molecule type" value="Genomic_DNA"/>
</dbReference>
<name>A0A4V2W515_9GAMM</name>
<keyword evidence="5 8" id="KW-0808">Transferase</keyword>
<dbReference type="Gene3D" id="3.40.50.150">
    <property type="entry name" value="Vaccinia Virus protein VP39"/>
    <property type="match status" value="1"/>
</dbReference>
<keyword evidence="4 8" id="KW-0489">Methyltransferase</keyword>
<feature type="domain" description="Methyltransferase type 11" evidence="9">
    <location>
        <begin position="49"/>
        <end position="140"/>
    </location>
</feature>
<dbReference type="EC" id="2.1.1.197" evidence="3 8"/>
<organism evidence="10 11">
    <name type="scientific">Biostraticola tofi</name>
    <dbReference type="NCBI Taxonomy" id="466109"/>
    <lineage>
        <taxon>Bacteria</taxon>
        <taxon>Pseudomonadati</taxon>
        <taxon>Pseudomonadota</taxon>
        <taxon>Gammaproteobacteria</taxon>
        <taxon>Enterobacterales</taxon>
        <taxon>Bruguierivoracaceae</taxon>
        <taxon>Biostraticola</taxon>
    </lineage>
</organism>
<dbReference type="Pfam" id="PF08241">
    <property type="entry name" value="Methyltransf_11"/>
    <property type="match status" value="1"/>
</dbReference>
<dbReference type="PANTHER" id="PTHR43591:SF99">
    <property type="entry name" value="OS06G0646000 PROTEIN"/>
    <property type="match status" value="1"/>
</dbReference>
<comment type="caution">
    <text evidence="10">The sequence shown here is derived from an EMBL/GenBank/DDBJ whole genome shotgun (WGS) entry which is preliminary data.</text>
</comment>
<dbReference type="RefSeq" id="WP_131864817.1">
    <property type="nucleotide sequence ID" value="NZ_SMCR01000003.1"/>
</dbReference>
<dbReference type="HAMAP" id="MF_00835">
    <property type="entry name" value="BioC"/>
    <property type="match status" value="1"/>
</dbReference>
<dbReference type="GO" id="GO:0032259">
    <property type="term" value="P:methylation"/>
    <property type="evidence" value="ECO:0007669"/>
    <property type="project" value="UniProtKB-KW"/>
</dbReference>
<dbReference type="PANTHER" id="PTHR43591">
    <property type="entry name" value="METHYLTRANSFERASE"/>
    <property type="match status" value="1"/>
</dbReference>
<evidence type="ECO:0000256" key="8">
    <source>
        <dbReference type="HAMAP-Rule" id="MF_00835"/>
    </source>
</evidence>
<evidence type="ECO:0000256" key="1">
    <source>
        <dbReference type="ARBA" id="ARBA00000852"/>
    </source>
</evidence>
<evidence type="ECO:0000256" key="3">
    <source>
        <dbReference type="ARBA" id="ARBA00012327"/>
    </source>
</evidence>
<dbReference type="GO" id="GO:0009102">
    <property type="term" value="P:biotin biosynthetic process"/>
    <property type="evidence" value="ECO:0007669"/>
    <property type="project" value="UniProtKB-UniRule"/>
</dbReference>
<comment type="similarity">
    <text evidence="8">Belongs to the methyltransferase superfamily.</text>
</comment>
<keyword evidence="11" id="KW-1185">Reference proteome</keyword>
<dbReference type="NCBIfam" id="TIGR02072">
    <property type="entry name" value="BioC"/>
    <property type="match status" value="1"/>
</dbReference>
<evidence type="ECO:0000256" key="2">
    <source>
        <dbReference type="ARBA" id="ARBA00004746"/>
    </source>
</evidence>
<dbReference type="GO" id="GO:0008757">
    <property type="term" value="F:S-adenosylmethionine-dependent methyltransferase activity"/>
    <property type="evidence" value="ECO:0007669"/>
    <property type="project" value="InterPro"/>
</dbReference>
<evidence type="ECO:0000256" key="7">
    <source>
        <dbReference type="ARBA" id="ARBA00022756"/>
    </source>
</evidence>
<keyword evidence="7 8" id="KW-0093">Biotin biosynthesis</keyword>
<dbReference type="GO" id="GO:0010340">
    <property type="term" value="F:carboxyl-O-methyltransferase activity"/>
    <property type="evidence" value="ECO:0007669"/>
    <property type="project" value="UniProtKB-UniRule"/>
</dbReference>
<reference evidence="10 11" key="1">
    <citation type="submission" date="2019-03" db="EMBL/GenBank/DDBJ databases">
        <title>Genomic Encyclopedia of Type Strains, Phase IV (KMG-IV): sequencing the most valuable type-strain genomes for metagenomic binning, comparative biology and taxonomic classification.</title>
        <authorList>
            <person name="Goeker M."/>
        </authorList>
    </citation>
    <scope>NUCLEOTIDE SEQUENCE [LARGE SCALE GENOMIC DNA]</scope>
    <source>
        <strain evidence="10 11">DSM 19580</strain>
    </source>
</reference>
<dbReference type="UniPathway" id="UPA00078"/>
<comment type="function">
    <text evidence="8">Converts the free carboxyl group of a malonyl-thioester to its methyl ester by transfer of a methyl group from S-adenosyl-L-methionine (SAM). It allows to synthesize pimeloyl-ACP via the fatty acid synthetic pathway.</text>
</comment>
<gene>
    <name evidence="8" type="primary">bioC</name>
    <name evidence="10" type="ORF">EDC52_103133</name>
</gene>
<accession>A0A4V2W515</accession>